<accession>A0A0R2MZJ2</accession>
<dbReference type="OrthoDB" id="384891at2"/>
<name>A0A0R2MZJ2_9LACO</name>
<gene>
    <name evidence="5" type="ORF">IV56_GL000033</name>
</gene>
<sequence length="140" mass="15955">MTIYFGRLIKLAANQLTREFDDFAKQYGLTSTQMAMIDYLSRTQNVTQKDIEKEFNIQRSTATMILQRMEKLDLVKRESLKADARQKLVLLLPRAQELEAVIQAYMHDADEALLADYDAATVASLTALLEHITKGEQNNA</sequence>
<evidence type="ECO:0000256" key="3">
    <source>
        <dbReference type="ARBA" id="ARBA00023163"/>
    </source>
</evidence>
<evidence type="ECO:0000313" key="5">
    <source>
        <dbReference type="EMBL" id="KRO18881.1"/>
    </source>
</evidence>
<proteinExistence type="predicted"/>
<keyword evidence="1" id="KW-0805">Transcription regulation</keyword>
<keyword evidence="3" id="KW-0804">Transcription</keyword>
<dbReference type="STRING" id="1293598.IV56_GL000033"/>
<dbReference type="EMBL" id="JQCE01000001">
    <property type="protein sequence ID" value="KRO18881.1"/>
    <property type="molecule type" value="Genomic_DNA"/>
</dbReference>
<dbReference type="AlphaFoldDB" id="A0A0R2MZJ2"/>
<dbReference type="InterPro" id="IPR036390">
    <property type="entry name" value="WH_DNA-bd_sf"/>
</dbReference>
<dbReference type="Proteomes" id="UP000050969">
    <property type="component" value="Unassembled WGS sequence"/>
</dbReference>
<reference evidence="5 6" key="1">
    <citation type="journal article" date="2015" name="Genome Announc.">
        <title>Expanding the biotechnology potential of lactobacilli through comparative genomics of 213 strains and associated genera.</title>
        <authorList>
            <person name="Sun Z."/>
            <person name="Harris H.M."/>
            <person name="McCann A."/>
            <person name="Guo C."/>
            <person name="Argimon S."/>
            <person name="Zhang W."/>
            <person name="Yang X."/>
            <person name="Jeffery I.B."/>
            <person name="Cooney J.C."/>
            <person name="Kagawa T.F."/>
            <person name="Liu W."/>
            <person name="Song Y."/>
            <person name="Salvetti E."/>
            <person name="Wrobel A."/>
            <person name="Rasinkangas P."/>
            <person name="Parkhill J."/>
            <person name="Rea M.C."/>
            <person name="O'Sullivan O."/>
            <person name="Ritari J."/>
            <person name="Douillard F.P."/>
            <person name="Paul Ross R."/>
            <person name="Yang R."/>
            <person name="Briner A.E."/>
            <person name="Felis G.E."/>
            <person name="de Vos W.M."/>
            <person name="Barrangou R."/>
            <person name="Klaenhammer T.R."/>
            <person name="Caufield P.W."/>
            <person name="Cui Y."/>
            <person name="Zhang H."/>
            <person name="O'Toole P.W."/>
        </authorList>
    </citation>
    <scope>NUCLEOTIDE SEQUENCE [LARGE SCALE GENOMIC DNA]</scope>
    <source>
        <strain evidence="5 6">DSM 24301</strain>
    </source>
</reference>
<evidence type="ECO:0000256" key="2">
    <source>
        <dbReference type="ARBA" id="ARBA00023125"/>
    </source>
</evidence>
<feature type="domain" description="HTH marR-type" evidence="4">
    <location>
        <begin position="2"/>
        <end position="134"/>
    </location>
</feature>
<comment type="caution">
    <text evidence="5">The sequence shown here is derived from an EMBL/GenBank/DDBJ whole genome shotgun (WGS) entry which is preliminary data.</text>
</comment>
<evidence type="ECO:0000256" key="1">
    <source>
        <dbReference type="ARBA" id="ARBA00023015"/>
    </source>
</evidence>
<dbReference type="InterPro" id="IPR000835">
    <property type="entry name" value="HTH_MarR-typ"/>
</dbReference>
<dbReference type="GO" id="GO:0003677">
    <property type="term" value="F:DNA binding"/>
    <property type="evidence" value="ECO:0007669"/>
    <property type="project" value="UniProtKB-KW"/>
</dbReference>
<dbReference type="PROSITE" id="PS50995">
    <property type="entry name" value="HTH_MARR_2"/>
    <property type="match status" value="1"/>
</dbReference>
<dbReference type="SUPFAM" id="SSF46785">
    <property type="entry name" value="Winged helix' DNA-binding domain"/>
    <property type="match status" value="1"/>
</dbReference>
<dbReference type="GO" id="GO:0003700">
    <property type="term" value="F:DNA-binding transcription factor activity"/>
    <property type="evidence" value="ECO:0007669"/>
    <property type="project" value="InterPro"/>
</dbReference>
<dbReference type="PATRIC" id="fig|1293598.4.peg.33"/>
<dbReference type="RefSeq" id="WP_054777088.1">
    <property type="nucleotide sequence ID" value="NZ_BBBX01000007.1"/>
</dbReference>
<dbReference type="PANTHER" id="PTHR42756:SF1">
    <property type="entry name" value="TRANSCRIPTIONAL REPRESSOR OF EMRAB OPERON"/>
    <property type="match status" value="1"/>
</dbReference>
<protein>
    <recommendedName>
        <fullName evidence="4">HTH marR-type domain-containing protein</fullName>
    </recommendedName>
</protein>
<organism evidence="5 6">
    <name type="scientific">Lacticaseibacillus saniviri JCM 17471 = DSM 24301</name>
    <dbReference type="NCBI Taxonomy" id="1293598"/>
    <lineage>
        <taxon>Bacteria</taxon>
        <taxon>Bacillati</taxon>
        <taxon>Bacillota</taxon>
        <taxon>Bacilli</taxon>
        <taxon>Lactobacillales</taxon>
        <taxon>Lactobacillaceae</taxon>
        <taxon>Lacticaseibacillus</taxon>
    </lineage>
</organism>
<evidence type="ECO:0000313" key="6">
    <source>
        <dbReference type="Proteomes" id="UP000050969"/>
    </source>
</evidence>
<dbReference type="PANTHER" id="PTHR42756">
    <property type="entry name" value="TRANSCRIPTIONAL REGULATOR, MARR"/>
    <property type="match status" value="1"/>
</dbReference>
<keyword evidence="6" id="KW-1185">Reference proteome</keyword>
<dbReference type="InterPro" id="IPR036388">
    <property type="entry name" value="WH-like_DNA-bd_sf"/>
</dbReference>
<evidence type="ECO:0000259" key="4">
    <source>
        <dbReference type="PROSITE" id="PS50995"/>
    </source>
</evidence>
<dbReference type="Pfam" id="PF12802">
    <property type="entry name" value="MarR_2"/>
    <property type="match status" value="1"/>
</dbReference>
<dbReference type="Gene3D" id="1.10.10.10">
    <property type="entry name" value="Winged helix-like DNA-binding domain superfamily/Winged helix DNA-binding domain"/>
    <property type="match status" value="1"/>
</dbReference>
<keyword evidence="2" id="KW-0238">DNA-binding</keyword>
<dbReference type="SMART" id="SM00347">
    <property type="entry name" value="HTH_MARR"/>
    <property type="match status" value="1"/>
</dbReference>